<comment type="caution">
    <text evidence="2">The sequence shown here is derived from an EMBL/GenBank/DDBJ whole genome shotgun (WGS) entry which is preliminary data.</text>
</comment>
<gene>
    <name evidence="2" type="ORF">EV676_106171</name>
</gene>
<feature type="transmembrane region" description="Helical" evidence="1">
    <location>
        <begin position="361"/>
        <end position="383"/>
    </location>
</feature>
<dbReference type="Proteomes" id="UP000294772">
    <property type="component" value="Unassembled WGS sequence"/>
</dbReference>
<organism evidence="2 3">
    <name type="scientific">Caldimonas thermodepolymerans</name>
    <dbReference type="NCBI Taxonomy" id="215580"/>
    <lineage>
        <taxon>Bacteria</taxon>
        <taxon>Pseudomonadati</taxon>
        <taxon>Pseudomonadota</taxon>
        <taxon>Betaproteobacteria</taxon>
        <taxon>Burkholderiales</taxon>
        <taxon>Sphaerotilaceae</taxon>
        <taxon>Caldimonas</taxon>
    </lineage>
</organism>
<dbReference type="InterPro" id="IPR021830">
    <property type="entry name" value="DUF3422"/>
</dbReference>
<dbReference type="RefSeq" id="WP_419188945.1">
    <property type="nucleotide sequence ID" value="NZ_CP110415.1"/>
</dbReference>
<proteinExistence type="predicted"/>
<evidence type="ECO:0000313" key="3">
    <source>
        <dbReference type="Proteomes" id="UP000294772"/>
    </source>
</evidence>
<keyword evidence="1" id="KW-0472">Membrane</keyword>
<keyword evidence="1" id="KW-0812">Transmembrane</keyword>
<evidence type="ECO:0000256" key="1">
    <source>
        <dbReference type="SAM" id="Phobius"/>
    </source>
</evidence>
<keyword evidence="1" id="KW-1133">Transmembrane helix</keyword>
<reference evidence="2 3" key="1">
    <citation type="submission" date="2019-03" db="EMBL/GenBank/DDBJ databases">
        <title>Genomic Encyclopedia of Type Strains, Phase IV (KMG-IV): sequencing the most valuable type-strain genomes for metagenomic binning, comparative biology and taxonomic classification.</title>
        <authorList>
            <person name="Goeker M."/>
        </authorList>
    </citation>
    <scope>NUCLEOTIDE SEQUENCE [LARGE SCALE GENOMIC DNA]</scope>
    <source>
        <strain evidence="2 3">DSM 15264</strain>
    </source>
</reference>
<dbReference type="AlphaFoldDB" id="A0AA46DCZ8"/>
<evidence type="ECO:0000313" key="2">
    <source>
        <dbReference type="EMBL" id="TCP06687.1"/>
    </source>
</evidence>
<name>A0AA46DCZ8_9BURK</name>
<dbReference type="Pfam" id="PF11902">
    <property type="entry name" value="DUF3422"/>
    <property type="match status" value="1"/>
</dbReference>
<protein>
    <submittedName>
        <fullName evidence="2">Membrane-anchored protein</fullName>
    </submittedName>
</protein>
<accession>A0AA46DCZ8</accession>
<sequence length="430" mass="48033">MSMPRPHPLRERLHNEVHARPYERLQAPLALSHLALLTPPGERDSREHLHALLRSRHLPLPASDAGHLSVDLGGLWLRWEQHTEFQTYTFWRQLPQDPTSFEPAAVSEVPQDWLAQVPGQWLVGLHVLVTASREDGSDPLVRGALDETSLVGAIVMDGQAEVYTDFRLHGDGFGRVVVVAPSMQPRRLGRTVQRLLEVETYRMMALLGLPVAREVTATLADAERDLAHIAGQIRSAEQDREPELLRQLTQLAGRVESLYASTHARFSASAAYFELVQRRIEELHEHRLAGLQTIGEFMDRRLGPAMQTCAWAARRQQQLSERISRTSNLLRTRVEIEQQQSSKELLDAMNRRQAVQLRLQSAVEGLSVAAITYYGAGLVGYLAKGGKEAGWLPLSPELVVAAAIPVIALAVWSGLRKLHRMAHGVADARH</sequence>
<feature type="transmembrane region" description="Helical" evidence="1">
    <location>
        <begin position="398"/>
        <end position="415"/>
    </location>
</feature>
<dbReference type="EMBL" id="SLXF01000006">
    <property type="protein sequence ID" value="TCP06687.1"/>
    <property type="molecule type" value="Genomic_DNA"/>
</dbReference>